<sequence length="402" mass="43273">METPTAHQPSRPLCERLPPLILGTATFNTQYVADPLQMPYRRIVSRALELGVTAFDTSPYYGPSEILLGDALKAAQEAGVPRESYSVITKAGRIAPRVFDYSPAHVRSSVLRSLERLHTSYLDLVYLHDVEFVSPQEVLEAVAALRRLPQVRAVGISGFPVLVLCDLAETVLRETGVPLDAVLSYGHFTVQNCSLARSEVMGVTDDGTSPVRRLKAAGVDIVLNASMLNMGLLTSTGIPPDPETESGSPLAKWHPSPPALRVTCKTLAEKAAAAGERLEAVAIRWSLYEWARVGALAGVGIQLPSIPGGATTTTTTTVGGSVMGVTSVDELEETVREWEGVLEALDSHSAAALPTGSGGKIARTNKLVREVLWPALGEWRDYSWASPEPGFVNERPVQRSFI</sequence>
<dbReference type="InterPro" id="IPR020471">
    <property type="entry name" value="AKR"/>
</dbReference>
<dbReference type="PANTHER" id="PTHR42686">
    <property type="entry name" value="GH17980P-RELATED"/>
    <property type="match status" value="1"/>
</dbReference>
<keyword evidence="1" id="KW-0560">Oxidoreductase</keyword>
<keyword evidence="4" id="KW-1185">Reference proteome</keyword>
<dbReference type="InterPro" id="IPR023210">
    <property type="entry name" value="NADP_OxRdtase_dom"/>
</dbReference>
<accession>A0ABR1VBE6</accession>
<name>A0ABR1VBE6_9PEZI</name>
<evidence type="ECO:0000313" key="3">
    <source>
        <dbReference type="EMBL" id="KAK8068534.1"/>
    </source>
</evidence>
<reference evidence="3 4" key="1">
    <citation type="submission" date="2023-01" db="EMBL/GenBank/DDBJ databases">
        <title>Analysis of 21 Apiospora genomes using comparative genomics revels a genus with tremendous synthesis potential of carbohydrate active enzymes and secondary metabolites.</title>
        <authorList>
            <person name="Sorensen T."/>
        </authorList>
    </citation>
    <scope>NUCLEOTIDE SEQUENCE [LARGE SCALE GENOMIC DNA]</scope>
    <source>
        <strain evidence="3 4">CBS 83171</strain>
    </source>
</reference>
<gene>
    <name evidence="3" type="ORF">PG996_007646</name>
</gene>
<evidence type="ECO:0000313" key="4">
    <source>
        <dbReference type="Proteomes" id="UP001446871"/>
    </source>
</evidence>
<dbReference type="Gene3D" id="3.20.20.100">
    <property type="entry name" value="NADP-dependent oxidoreductase domain"/>
    <property type="match status" value="1"/>
</dbReference>
<dbReference type="Pfam" id="PF00248">
    <property type="entry name" value="Aldo_ket_red"/>
    <property type="match status" value="1"/>
</dbReference>
<dbReference type="InterPro" id="IPR036812">
    <property type="entry name" value="NAD(P)_OxRdtase_dom_sf"/>
</dbReference>
<dbReference type="Proteomes" id="UP001446871">
    <property type="component" value="Unassembled WGS sequence"/>
</dbReference>
<dbReference type="EMBL" id="JAQQWM010000004">
    <property type="protein sequence ID" value="KAK8068534.1"/>
    <property type="molecule type" value="Genomic_DNA"/>
</dbReference>
<comment type="caution">
    <text evidence="3">The sequence shown here is derived from an EMBL/GenBank/DDBJ whole genome shotgun (WGS) entry which is preliminary data.</text>
</comment>
<protein>
    <submittedName>
        <fullName evidence="3">L-galactose dehydrogenase</fullName>
    </submittedName>
</protein>
<feature type="domain" description="NADP-dependent oxidoreductase" evidence="2">
    <location>
        <begin position="19"/>
        <end position="342"/>
    </location>
</feature>
<evidence type="ECO:0000259" key="2">
    <source>
        <dbReference type="Pfam" id="PF00248"/>
    </source>
</evidence>
<organism evidence="3 4">
    <name type="scientific">Apiospora saccharicola</name>
    <dbReference type="NCBI Taxonomy" id="335842"/>
    <lineage>
        <taxon>Eukaryota</taxon>
        <taxon>Fungi</taxon>
        <taxon>Dikarya</taxon>
        <taxon>Ascomycota</taxon>
        <taxon>Pezizomycotina</taxon>
        <taxon>Sordariomycetes</taxon>
        <taxon>Xylariomycetidae</taxon>
        <taxon>Amphisphaeriales</taxon>
        <taxon>Apiosporaceae</taxon>
        <taxon>Apiospora</taxon>
    </lineage>
</organism>
<proteinExistence type="predicted"/>
<dbReference type="PANTHER" id="PTHR42686:SF1">
    <property type="entry name" value="GH17980P-RELATED"/>
    <property type="match status" value="1"/>
</dbReference>
<evidence type="ECO:0000256" key="1">
    <source>
        <dbReference type="ARBA" id="ARBA00023002"/>
    </source>
</evidence>
<dbReference type="SUPFAM" id="SSF51430">
    <property type="entry name" value="NAD(P)-linked oxidoreductase"/>
    <property type="match status" value="1"/>
</dbReference>